<dbReference type="Gene3D" id="3.40.190.10">
    <property type="entry name" value="Periplasmic binding protein-like II"/>
    <property type="match status" value="2"/>
</dbReference>
<dbReference type="InterPro" id="IPR027024">
    <property type="entry name" value="UCP027386_ABC_sbc_TM0202"/>
</dbReference>
<dbReference type="PANTHER" id="PTHR30024:SF46">
    <property type="entry name" value="ABC TRANSPORTER, SUBSTRATE-BINDING LIPOPROTEIN"/>
    <property type="match status" value="1"/>
</dbReference>
<feature type="chain" id="PRO_5043504404" evidence="2">
    <location>
        <begin position="23"/>
        <end position="354"/>
    </location>
</feature>
<dbReference type="AlphaFoldDB" id="A0AAU7PL63"/>
<dbReference type="EMBL" id="CP157940">
    <property type="protein sequence ID" value="XBS53079.1"/>
    <property type="molecule type" value="Genomic_DNA"/>
</dbReference>
<dbReference type="PANTHER" id="PTHR30024">
    <property type="entry name" value="ALIPHATIC SULFONATES-BINDING PROTEIN-RELATED"/>
    <property type="match status" value="1"/>
</dbReference>
<evidence type="ECO:0000313" key="3">
    <source>
        <dbReference type="EMBL" id="XBS53079.1"/>
    </source>
</evidence>
<accession>A0AAU7PL63</accession>
<feature type="signal peptide" evidence="2">
    <location>
        <begin position="1"/>
        <end position="22"/>
    </location>
</feature>
<feature type="region of interest" description="Disordered" evidence="1">
    <location>
        <begin position="31"/>
        <end position="53"/>
    </location>
</feature>
<dbReference type="SUPFAM" id="SSF53850">
    <property type="entry name" value="Periplasmic binding protein-like II"/>
    <property type="match status" value="1"/>
</dbReference>
<organism evidence="3">
    <name type="scientific">Lacrimispora sp. BS-2</name>
    <dbReference type="NCBI Taxonomy" id="3151850"/>
    <lineage>
        <taxon>Bacteria</taxon>
        <taxon>Bacillati</taxon>
        <taxon>Bacillota</taxon>
        <taxon>Clostridia</taxon>
        <taxon>Lachnospirales</taxon>
        <taxon>Lachnospiraceae</taxon>
        <taxon>Lacrimispora</taxon>
    </lineage>
</organism>
<keyword evidence="2" id="KW-0732">Signal</keyword>
<dbReference type="PROSITE" id="PS51257">
    <property type="entry name" value="PROKAR_LIPOPROTEIN"/>
    <property type="match status" value="1"/>
</dbReference>
<reference evidence="3" key="1">
    <citation type="submission" date="2024-06" db="EMBL/GenBank/DDBJ databases">
        <title>Lacrimispora cavernae sp. nov., a novel anaerobe isolated from bat guano pile inside a cave.</title>
        <authorList>
            <person name="Miller S.L."/>
            <person name="Lu N."/>
            <person name="King J."/>
            <person name="Sankaranarayanan K."/>
            <person name="Lawson P.A."/>
        </authorList>
    </citation>
    <scope>NUCLEOTIDE SEQUENCE</scope>
    <source>
        <strain evidence="3">BS-2</strain>
    </source>
</reference>
<proteinExistence type="predicted"/>
<sequence>MLKKLTSLATAFLLLFSLTACSGKTPVQTSAAASEAEKETPKPVETTLETTSERAAKERPEANMILVGGFLSIGAVNLLEADEAGTSLNQYNWTLATAPDEASAKLLSGEADIAAVPTNMAATLYNKSEGKVVIVAVNTLGVTKLMSTDDSIKSLDDLKGKTVYGSGQGSIPEYTFDYVLRQNGIEPGVDVTVEYKPGHEEVSAQMSAGNIEIATIPMPSAAQVAANNQNAHVILDLTDEWNKLDTKALISQGCVVVRRDLIEKRPEVLKNFLTDYESSCKAVHSDLEKTSELCEKFGVLKKPIAMKAIPESHQVYIAGQEMKDGLEPFFEVLFKANPKSVGGVLPAEDFYYLP</sequence>
<dbReference type="Pfam" id="PF12974">
    <property type="entry name" value="Phosphonate-bd"/>
    <property type="match status" value="1"/>
</dbReference>
<evidence type="ECO:0000256" key="1">
    <source>
        <dbReference type="SAM" id="MobiDB-lite"/>
    </source>
</evidence>
<evidence type="ECO:0000256" key="2">
    <source>
        <dbReference type="SAM" id="SignalP"/>
    </source>
</evidence>
<protein>
    <submittedName>
        <fullName evidence="3">ABC transporter substrate-binding protein</fullName>
    </submittedName>
</protein>
<name>A0AAU7PL63_9FIRM</name>
<dbReference type="RefSeq" id="WP_349944876.1">
    <property type="nucleotide sequence ID" value="NZ_CP157940.1"/>
</dbReference>
<dbReference type="PIRSF" id="PIRSF027386">
    <property type="entry name" value="UCP027386_ABC_sbc_TM0202"/>
    <property type="match status" value="1"/>
</dbReference>
<gene>
    <name evidence="3" type="ORF">ABFV83_14770</name>
</gene>